<accession>A0ABW5KT12</accession>
<sequence length="301" mass="35454">MKNLVLSLVLIISLFSEGYAQSKKKLDRQAIKAMCGCYEVNFNFAETFNYSKDSTYVPSAVKHDRGLEWVELVADTDNAISMQHLLIVPTPKGPYIVKHWRQDWEYQNRHLYVYNHDNKWDFVTLPKKAVKGQWTQRVFQVDDSPRYEGTASWVHVDGKSYWENTTPAPLPRREYTTRSDYNVTMRTNRHEIVENGWIHDQDNDKILRSDTSEDLLIAQEKGYNTYVKVPDEKCKPAQDYWTENHEKWALVRAKWDAVFDRNKNLSLKEKVDNKVLFKYLLDNDNFKTSETINPLIDAFVN</sequence>
<dbReference type="InterPro" id="IPR046715">
    <property type="entry name" value="DUF6607"/>
</dbReference>
<dbReference type="EMBL" id="JBHULS010000002">
    <property type="protein sequence ID" value="MFD2551383.1"/>
    <property type="molecule type" value="Genomic_DNA"/>
</dbReference>
<dbReference type="Pfam" id="PF20311">
    <property type="entry name" value="DUF6607"/>
    <property type="match status" value="1"/>
</dbReference>
<reference evidence="2" key="1">
    <citation type="journal article" date="2019" name="Int. J. Syst. Evol. Microbiol.">
        <title>The Global Catalogue of Microorganisms (GCM) 10K type strain sequencing project: providing services to taxonomists for standard genome sequencing and annotation.</title>
        <authorList>
            <consortium name="The Broad Institute Genomics Platform"/>
            <consortium name="The Broad Institute Genome Sequencing Center for Infectious Disease"/>
            <person name="Wu L."/>
            <person name="Ma J."/>
        </authorList>
    </citation>
    <scope>NUCLEOTIDE SEQUENCE [LARGE SCALE GENOMIC DNA]</scope>
    <source>
        <strain evidence="2">KCTC 42587</strain>
    </source>
</reference>
<gene>
    <name evidence="1" type="ORF">ACFSQP_06090</name>
</gene>
<evidence type="ECO:0000313" key="2">
    <source>
        <dbReference type="Proteomes" id="UP001597472"/>
    </source>
</evidence>
<organism evidence="1 2">
    <name type="scientific">Bizionia sediminis</name>
    <dbReference type="NCBI Taxonomy" id="1737064"/>
    <lineage>
        <taxon>Bacteria</taxon>
        <taxon>Pseudomonadati</taxon>
        <taxon>Bacteroidota</taxon>
        <taxon>Flavobacteriia</taxon>
        <taxon>Flavobacteriales</taxon>
        <taxon>Flavobacteriaceae</taxon>
        <taxon>Bizionia</taxon>
    </lineage>
</organism>
<name>A0ABW5KT12_9FLAO</name>
<comment type="caution">
    <text evidence="1">The sequence shown here is derived from an EMBL/GenBank/DDBJ whole genome shotgun (WGS) entry which is preliminary data.</text>
</comment>
<proteinExistence type="predicted"/>
<keyword evidence="2" id="KW-1185">Reference proteome</keyword>
<protein>
    <submittedName>
        <fullName evidence="1">DUF6607 family protein</fullName>
    </submittedName>
</protein>
<evidence type="ECO:0000313" key="1">
    <source>
        <dbReference type="EMBL" id="MFD2551383.1"/>
    </source>
</evidence>
<dbReference type="RefSeq" id="WP_376893194.1">
    <property type="nucleotide sequence ID" value="NZ_JBHULS010000002.1"/>
</dbReference>
<dbReference type="Proteomes" id="UP001597472">
    <property type="component" value="Unassembled WGS sequence"/>
</dbReference>